<evidence type="ECO:0000256" key="3">
    <source>
        <dbReference type="ARBA" id="ARBA00022448"/>
    </source>
</evidence>
<sequence>MGSRIAQALRSVFYIEKHERLKVFFLTCAFFFIIGGYTITKELKDSIFISVVGKDYLSYAKWLTMIVLTPALLLYSALVDRLRRYQLLCLYALIYGALGLVFTYLLGHPTIGLENTTPNPSRLLGWFFYLFVEGYQPFVVSIFWAFANSITTPDSAKKYYGIMVSGSKLGGVISAAFGWWILSSATSSLFVSTDSSKHQLLLACASVLSLLVPVWIWGLIRNVSGKYLHGYEAVYQVEKQRTKEGASDTGVWAGLTMLIKYPYAFGMFCLVLFYEIIMAVLNYQRIGIAQEQSSNISDVSGFLFKIILVTHTLGFLISLFGTTPLLKRLGERRCLLLVPISTAILFVYFRIQSTQFAFLSMFVALRSIHYGFSYPVRESLYIPTVKEVKFKSKSWIDAFGTKFAKTTGWVFNHLARGLDMGAFITAQSFLFGSIIGLWMVTAYLIGRRFERAIANNEVIGLDSDETNSTTQTV</sequence>
<keyword evidence="6 9" id="KW-0067">ATP-binding</keyword>
<feature type="transmembrane region" description="Helical" evidence="9">
    <location>
        <begin position="302"/>
        <end position="322"/>
    </location>
</feature>
<evidence type="ECO:0000313" key="11">
    <source>
        <dbReference type="Proteomes" id="UP000032214"/>
    </source>
</evidence>
<keyword evidence="3 9" id="KW-0813">Transport</keyword>
<feature type="transmembrane region" description="Helical" evidence="9">
    <location>
        <begin position="200"/>
        <end position="220"/>
    </location>
</feature>
<dbReference type="GO" id="GO:0016020">
    <property type="term" value="C:membrane"/>
    <property type="evidence" value="ECO:0007669"/>
    <property type="project" value="UniProtKB-SubCell"/>
</dbReference>
<dbReference type="GO" id="GO:0005524">
    <property type="term" value="F:ATP binding"/>
    <property type="evidence" value="ECO:0007669"/>
    <property type="project" value="UniProtKB-KW"/>
</dbReference>
<evidence type="ECO:0000256" key="8">
    <source>
        <dbReference type="ARBA" id="ARBA00023136"/>
    </source>
</evidence>
<protein>
    <recommendedName>
        <fullName evidence="9">ADP,ATP carrier protein</fullName>
    </recommendedName>
</protein>
<dbReference type="InterPro" id="IPR036259">
    <property type="entry name" value="MFS_trans_sf"/>
</dbReference>
<keyword evidence="11" id="KW-1185">Reference proteome</keyword>
<dbReference type="STRING" id="1306947.J120_02165"/>
<dbReference type="PANTHER" id="PTHR31187:SF1">
    <property type="entry name" value="ADP,ATP CARRIER PROTEIN 1"/>
    <property type="match status" value="1"/>
</dbReference>
<dbReference type="AlphaFoldDB" id="A0A0D2K661"/>
<feature type="transmembrane region" description="Helical" evidence="9">
    <location>
        <begin position="334"/>
        <end position="351"/>
    </location>
</feature>
<keyword evidence="5 9" id="KW-0547">Nucleotide-binding</keyword>
<evidence type="ECO:0000256" key="1">
    <source>
        <dbReference type="ARBA" id="ARBA00004141"/>
    </source>
</evidence>
<evidence type="ECO:0000256" key="7">
    <source>
        <dbReference type="ARBA" id="ARBA00022989"/>
    </source>
</evidence>
<evidence type="ECO:0000256" key="6">
    <source>
        <dbReference type="ARBA" id="ARBA00022840"/>
    </source>
</evidence>
<evidence type="ECO:0000256" key="9">
    <source>
        <dbReference type="RuleBase" id="RU363121"/>
    </source>
</evidence>
<evidence type="ECO:0000256" key="2">
    <source>
        <dbReference type="ARBA" id="ARBA00007127"/>
    </source>
</evidence>
<name>A0A0D2K661_9BACT</name>
<evidence type="ECO:0000256" key="5">
    <source>
        <dbReference type="ARBA" id="ARBA00022741"/>
    </source>
</evidence>
<feature type="transmembrane region" description="Helical" evidence="9">
    <location>
        <begin position="85"/>
        <end position="106"/>
    </location>
</feature>
<keyword evidence="7 9" id="KW-1133">Transmembrane helix</keyword>
<dbReference type="Proteomes" id="UP000032214">
    <property type="component" value="Unassembled WGS sequence"/>
</dbReference>
<comment type="similarity">
    <text evidence="2 9">Belongs to the ADP/ATP translocase tlc family.</text>
</comment>
<dbReference type="SUPFAM" id="SSF103473">
    <property type="entry name" value="MFS general substrate transporter"/>
    <property type="match status" value="1"/>
</dbReference>
<comment type="subcellular location">
    <subcellularLocation>
        <location evidence="1 9">Membrane</location>
        <topology evidence="1 9">Multi-pass membrane protein</topology>
    </subcellularLocation>
</comment>
<feature type="transmembrane region" description="Helical" evidence="9">
    <location>
        <begin position="126"/>
        <end position="147"/>
    </location>
</feature>
<comment type="caution">
    <text evidence="10">The sequence shown here is derived from an EMBL/GenBank/DDBJ whole genome shotgun (WGS) entry which is preliminary data.</text>
</comment>
<feature type="transmembrane region" description="Helical" evidence="9">
    <location>
        <begin position="21"/>
        <end position="39"/>
    </location>
</feature>
<organism evidence="10 11">
    <name type="scientific">candidate division TM6 bacterium JCVI TM6SC1</name>
    <dbReference type="NCBI Taxonomy" id="1306947"/>
    <lineage>
        <taxon>Bacteria</taxon>
        <taxon>Candidatus Babelota</taxon>
        <taxon>Vermiphilus</taxon>
    </lineage>
</organism>
<gene>
    <name evidence="10" type="ORF">J120_02165</name>
</gene>
<dbReference type="InterPro" id="IPR004667">
    <property type="entry name" value="ADP_ATP_car_bac_type"/>
</dbReference>
<evidence type="ECO:0000256" key="4">
    <source>
        <dbReference type="ARBA" id="ARBA00022692"/>
    </source>
</evidence>
<keyword evidence="8 9" id="KW-0472">Membrane</keyword>
<dbReference type="Pfam" id="PF03219">
    <property type="entry name" value="TLC"/>
    <property type="match status" value="2"/>
</dbReference>
<dbReference type="eggNOG" id="COG3202">
    <property type="taxonomic scope" value="Bacteria"/>
</dbReference>
<accession>A0A0D2K661</accession>
<feature type="transmembrane region" description="Helical" evidence="9">
    <location>
        <begin position="59"/>
        <end position="78"/>
    </location>
</feature>
<dbReference type="Gene3D" id="1.20.1250.20">
    <property type="entry name" value="MFS general substrate transporter like domains"/>
    <property type="match status" value="1"/>
</dbReference>
<keyword evidence="4 9" id="KW-0812">Transmembrane</keyword>
<dbReference type="PANTHER" id="PTHR31187">
    <property type="match status" value="1"/>
</dbReference>
<feature type="transmembrane region" description="Helical" evidence="9">
    <location>
        <begin position="420"/>
        <end position="445"/>
    </location>
</feature>
<feature type="transmembrane region" description="Helical" evidence="9">
    <location>
        <begin position="263"/>
        <end position="282"/>
    </location>
</feature>
<reference evidence="10 11" key="1">
    <citation type="journal article" date="2013" name="Proc. Natl. Acad. Sci. U.S.A.">
        <title>Candidate phylum TM6 genome recovered from a hospital sink biofilm provides genomic insights into this uncultivated phylum.</title>
        <authorList>
            <person name="McLean J.S."/>
            <person name="Lombardo M.J."/>
            <person name="Badger J.H."/>
            <person name="Edlund A."/>
            <person name="Novotny M."/>
            <person name="Yee-Greenbaum J."/>
            <person name="Vyahhi N."/>
            <person name="Hall A.P."/>
            <person name="Yang Y."/>
            <person name="Dupont C.L."/>
            <person name="Ziegler M.G."/>
            <person name="Chitsaz H."/>
            <person name="Allen A.E."/>
            <person name="Yooseph S."/>
            <person name="Tesler G."/>
            <person name="Pevzner P.A."/>
            <person name="Friedman R.M."/>
            <person name="Nealson K.H."/>
            <person name="Venter J.C."/>
            <person name="Lasken R.S."/>
        </authorList>
    </citation>
    <scope>NUCLEOTIDE SEQUENCE [LARGE SCALE GENOMIC DNA]</scope>
    <source>
        <strain evidence="10 11">TM6SC1</strain>
    </source>
</reference>
<proteinExistence type="inferred from homology"/>
<dbReference type="GO" id="GO:0005471">
    <property type="term" value="F:ATP:ADP antiporter activity"/>
    <property type="evidence" value="ECO:0007669"/>
    <property type="project" value="InterPro"/>
</dbReference>
<feature type="transmembrane region" description="Helical" evidence="9">
    <location>
        <begin position="159"/>
        <end position="180"/>
    </location>
</feature>
<dbReference type="EMBL" id="ARQD01000001">
    <property type="protein sequence ID" value="KIX85707.1"/>
    <property type="molecule type" value="Genomic_DNA"/>
</dbReference>
<evidence type="ECO:0000313" key="10">
    <source>
        <dbReference type="EMBL" id="KIX85707.1"/>
    </source>
</evidence>